<keyword evidence="2" id="KW-1133">Transmembrane helix</keyword>
<dbReference type="SUPFAM" id="SSF63825">
    <property type="entry name" value="YWTD domain"/>
    <property type="match status" value="1"/>
</dbReference>
<gene>
    <name evidence="3" type="ORF">ET989_00225</name>
</gene>
<dbReference type="OrthoDB" id="9801244at2"/>
<name>A0A4Q9KI14_9ACTN</name>
<comment type="caution">
    <text evidence="3">The sequence shown here is derived from an EMBL/GenBank/DDBJ whole genome shotgun (WGS) entry which is preliminary data.</text>
</comment>
<keyword evidence="2" id="KW-0812">Transmembrane</keyword>
<dbReference type="AlphaFoldDB" id="A0A4Q9KI14"/>
<feature type="transmembrane region" description="Helical" evidence="2">
    <location>
        <begin position="301"/>
        <end position="319"/>
    </location>
</feature>
<dbReference type="EMBL" id="SDMQ01000001">
    <property type="protein sequence ID" value="TBT88427.1"/>
    <property type="molecule type" value="Genomic_DNA"/>
</dbReference>
<keyword evidence="4" id="KW-1185">Reference proteome</keyword>
<evidence type="ECO:0000256" key="2">
    <source>
        <dbReference type="SAM" id="Phobius"/>
    </source>
</evidence>
<dbReference type="RefSeq" id="WP_131166558.1">
    <property type="nucleotide sequence ID" value="NZ_SDMQ01000001.1"/>
</dbReference>
<evidence type="ECO:0000313" key="3">
    <source>
        <dbReference type="EMBL" id="TBT88427.1"/>
    </source>
</evidence>
<proteinExistence type="predicted"/>
<evidence type="ECO:0000256" key="1">
    <source>
        <dbReference type="SAM" id="MobiDB-lite"/>
    </source>
</evidence>
<dbReference type="Proteomes" id="UP000292373">
    <property type="component" value="Unassembled WGS sequence"/>
</dbReference>
<protein>
    <recommendedName>
        <fullName evidence="5">WD40 repeat domain-containing protein</fullName>
    </recommendedName>
</protein>
<feature type="region of interest" description="Disordered" evidence="1">
    <location>
        <begin position="257"/>
        <end position="277"/>
    </location>
</feature>
<evidence type="ECO:0008006" key="5">
    <source>
        <dbReference type="Google" id="ProtNLM"/>
    </source>
</evidence>
<sequence>MKLKARNRIVTAALVLLLLLVVFGALLSGAPPARAAEAFTLTVRSAPVGMATDHERSRYWLLDKASGRLSLTALGADGAVQGHMTSRDTLVNATGLAYDAGELYVGDVGGERPEVTVYQVMEPWPATDILKAVPFVLTYPDGVHVGTAILLDRDGRLYVVTGGDAPGIYAAPVAPSSSEPNVLERVGDAPAGTTDATVLRDGRWVVRTATTLVTLDATTHEPIGEVEIGVEETGQVLAQGLADDTVLTAMGPGGLVTSTEIPGPAPTATPAPARTRAAAPRPVVAEAEDDTATFEQTGTTFAVGAAVAVAALAGLVVLVRR</sequence>
<keyword evidence="2" id="KW-0472">Membrane</keyword>
<reference evidence="3 4" key="1">
    <citation type="submission" date="2019-01" db="EMBL/GenBank/DDBJ databases">
        <title>Lactibacter flavus gen. nov., sp. nov., a novel bacterium of the family Propionibacteriaceae isolated from raw milk and dairy products.</title>
        <authorList>
            <person name="Huptas C."/>
            <person name="Wenning M."/>
            <person name="Breitenwieser F."/>
            <person name="Doll E."/>
            <person name="Von Neubeck M."/>
            <person name="Busse H.-J."/>
            <person name="Scherer S."/>
        </authorList>
    </citation>
    <scope>NUCLEOTIDE SEQUENCE [LARGE SCALE GENOMIC DNA]</scope>
    <source>
        <strain evidence="3 4">KCTC 33808</strain>
    </source>
</reference>
<accession>A0A4Q9KI14</accession>
<evidence type="ECO:0000313" key="4">
    <source>
        <dbReference type="Proteomes" id="UP000292373"/>
    </source>
</evidence>
<organism evidence="3 4">
    <name type="scientific">Propioniciclava sinopodophylli</name>
    <dbReference type="NCBI Taxonomy" id="1837344"/>
    <lineage>
        <taxon>Bacteria</taxon>
        <taxon>Bacillati</taxon>
        <taxon>Actinomycetota</taxon>
        <taxon>Actinomycetes</taxon>
        <taxon>Propionibacteriales</taxon>
        <taxon>Propionibacteriaceae</taxon>
        <taxon>Propioniciclava</taxon>
    </lineage>
</organism>